<keyword evidence="5 8" id="KW-1133">Transmembrane helix</keyword>
<evidence type="ECO:0000256" key="1">
    <source>
        <dbReference type="ARBA" id="ARBA00004651"/>
    </source>
</evidence>
<proteinExistence type="predicted"/>
<sequence length="524" mass="54509">MSEEHEPSPTRWWTLGIVSLGTFMLMLDLSVVAIALPKIHEDLDSSFTDLQWVFDAYALTLAIFLVAAGSLADRYGRKRVFQIGFLVFTTASLACGLAADATALSLFRAVQGVGAAVMFAVGPAMLGHEFRGKERATAFTVFGAAVGLAVAAGPLIGGALTESLSWRWIFYINVPVGIAAVVIGALRVAESYNRKAPATDWTGLLTFSVALGALVFAIIRAPLEGWTSAQTVALFAASAVFLALFVVIERRLGDRAMIDLGFFRSPTFVGISLVAMIGNAAVMPSIFIETSYLENILRYDAWDTGLRFLPLTGAMFVTGALAGGLIGKVPFRVLLGGATAVMAVGLYLLRAAEADSAWTVLLPSMLISGIGMGAFNPARAALAIGVAEPAKSGVVSGINETFQQIGVAVGIAATGAFFQHRVADEFAATRAGEAMGADTAEQAAHGISAGAVDAVAQGAGALREQVLADGRESFVAAFQDAMALCAGLGFLAALLAFTLLRTRDLHASALSSVPPEPAEAPVAV</sequence>
<dbReference type="Gene3D" id="1.20.1250.20">
    <property type="entry name" value="MFS general substrate transporter like domains"/>
    <property type="match status" value="1"/>
</dbReference>
<dbReference type="PROSITE" id="PS50850">
    <property type="entry name" value="MFS"/>
    <property type="match status" value="1"/>
</dbReference>
<name>A0A7K0CTT0_9ACTN</name>
<accession>A0A7K0CTT0</accession>
<feature type="transmembrane region" description="Helical" evidence="8">
    <location>
        <begin position="80"/>
        <end position="99"/>
    </location>
</feature>
<evidence type="ECO:0000256" key="4">
    <source>
        <dbReference type="ARBA" id="ARBA00022692"/>
    </source>
</evidence>
<comment type="caution">
    <text evidence="10">The sequence shown here is derived from an EMBL/GenBank/DDBJ whole genome shotgun (WGS) entry which is preliminary data.</text>
</comment>
<evidence type="ECO:0000256" key="3">
    <source>
        <dbReference type="ARBA" id="ARBA00022475"/>
    </source>
</evidence>
<keyword evidence="2" id="KW-0813">Transport</keyword>
<feature type="transmembrane region" description="Helical" evidence="8">
    <location>
        <begin position="168"/>
        <end position="189"/>
    </location>
</feature>
<dbReference type="InterPro" id="IPR036259">
    <property type="entry name" value="MFS_trans_sf"/>
</dbReference>
<evidence type="ECO:0000256" key="5">
    <source>
        <dbReference type="ARBA" id="ARBA00022989"/>
    </source>
</evidence>
<organism evidence="10 11">
    <name type="scientific">Streptomyces smaragdinus</name>
    <dbReference type="NCBI Taxonomy" id="2585196"/>
    <lineage>
        <taxon>Bacteria</taxon>
        <taxon>Bacillati</taxon>
        <taxon>Actinomycetota</taxon>
        <taxon>Actinomycetes</taxon>
        <taxon>Kitasatosporales</taxon>
        <taxon>Streptomycetaceae</taxon>
        <taxon>Streptomyces</taxon>
    </lineage>
</organism>
<dbReference type="GO" id="GO:0005886">
    <property type="term" value="C:plasma membrane"/>
    <property type="evidence" value="ECO:0007669"/>
    <property type="project" value="UniProtKB-SubCell"/>
</dbReference>
<dbReference type="NCBIfam" id="TIGR00711">
    <property type="entry name" value="efflux_EmrB"/>
    <property type="match status" value="1"/>
</dbReference>
<feature type="transmembrane region" description="Helical" evidence="8">
    <location>
        <begin position="56"/>
        <end position="73"/>
    </location>
</feature>
<gene>
    <name evidence="10" type="primary">mdtD_10</name>
    <name evidence="10" type="ORF">SRB5_70980</name>
</gene>
<dbReference type="PANTHER" id="PTHR42718:SF49">
    <property type="entry name" value="EXPORT PROTEIN"/>
    <property type="match status" value="1"/>
</dbReference>
<feature type="transmembrane region" description="Helical" evidence="8">
    <location>
        <begin position="308"/>
        <end position="326"/>
    </location>
</feature>
<evidence type="ECO:0000256" key="8">
    <source>
        <dbReference type="SAM" id="Phobius"/>
    </source>
</evidence>
<dbReference type="PRINTS" id="PR01036">
    <property type="entry name" value="TCRTETB"/>
</dbReference>
<dbReference type="GO" id="GO:0046677">
    <property type="term" value="P:response to antibiotic"/>
    <property type="evidence" value="ECO:0007669"/>
    <property type="project" value="UniProtKB-KW"/>
</dbReference>
<feature type="transmembrane region" description="Helical" evidence="8">
    <location>
        <begin position="268"/>
        <end position="288"/>
    </location>
</feature>
<dbReference type="InterPro" id="IPR011701">
    <property type="entry name" value="MFS"/>
</dbReference>
<feature type="transmembrane region" description="Helical" evidence="8">
    <location>
        <begin position="229"/>
        <end position="248"/>
    </location>
</feature>
<keyword evidence="3" id="KW-1003">Cell membrane</keyword>
<dbReference type="InterPro" id="IPR004638">
    <property type="entry name" value="EmrB-like"/>
</dbReference>
<evidence type="ECO:0000259" key="9">
    <source>
        <dbReference type="PROSITE" id="PS50850"/>
    </source>
</evidence>
<feature type="transmembrane region" description="Helical" evidence="8">
    <location>
        <begin position="333"/>
        <end position="350"/>
    </location>
</feature>
<feature type="transmembrane region" description="Helical" evidence="8">
    <location>
        <begin position="138"/>
        <end position="156"/>
    </location>
</feature>
<feature type="transmembrane region" description="Helical" evidence="8">
    <location>
        <begin position="105"/>
        <end position="126"/>
    </location>
</feature>
<feature type="domain" description="Major facilitator superfamily (MFS) profile" evidence="9">
    <location>
        <begin position="14"/>
        <end position="504"/>
    </location>
</feature>
<dbReference type="SUPFAM" id="SSF103473">
    <property type="entry name" value="MFS general substrate transporter"/>
    <property type="match status" value="1"/>
</dbReference>
<keyword evidence="4 8" id="KW-0812">Transmembrane</keyword>
<keyword evidence="11" id="KW-1185">Reference proteome</keyword>
<keyword evidence="6 8" id="KW-0472">Membrane</keyword>
<dbReference type="PANTHER" id="PTHR42718">
    <property type="entry name" value="MAJOR FACILITATOR SUPERFAMILY MULTIDRUG TRANSPORTER MFSC"/>
    <property type="match status" value="1"/>
</dbReference>
<evidence type="ECO:0000256" key="7">
    <source>
        <dbReference type="ARBA" id="ARBA00023251"/>
    </source>
</evidence>
<dbReference type="EMBL" id="WEGJ01000084">
    <property type="protein sequence ID" value="MQY16895.1"/>
    <property type="molecule type" value="Genomic_DNA"/>
</dbReference>
<dbReference type="OrthoDB" id="9781469at2"/>
<evidence type="ECO:0000313" key="10">
    <source>
        <dbReference type="EMBL" id="MQY16895.1"/>
    </source>
</evidence>
<dbReference type="AlphaFoldDB" id="A0A7K0CTT0"/>
<comment type="subcellular location">
    <subcellularLocation>
        <location evidence="1">Cell membrane</location>
        <topology evidence="1">Multi-pass membrane protein</topology>
    </subcellularLocation>
</comment>
<dbReference type="InterPro" id="IPR020846">
    <property type="entry name" value="MFS_dom"/>
</dbReference>
<evidence type="ECO:0000256" key="2">
    <source>
        <dbReference type="ARBA" id="ARBA00022448"/>
    </source>
</evidence>
<dbReference type="RefSeq" id="WP_153457966.1">
    <property type="nucleotide sequence ID" value="NZ_WEGJ01000084.1"/>
</dbReference>
<feature type="transmembrane region" description="Helical" evidence="8">
    <location>
        <begin position="201"/>
        <end position="223"/>
    </location>
</feature>
<dbReference type="Gene3D" id="1.20.1720.10">
    <property type="entry name" value="Multidrug resistance protein D"/>
    <property type="match status" value="1"/>
</dbReference>
<dbReference type="Pfam" id="PF07690">
    <property type="entry name" value="MFS_1"/>
    <property type="match status" value="1"/>
</dbReference>
<keyword evidence="7" id="KW-0046">Antibiotic resistance</keyword>
<dbReference type="CDD" id="cd17321">
    <property type="entry name" value="MFS_MMR_MDR_like"/>
    <property type="match status" value="1"/>
</dbReference>
<dbReference type="GO" id="GO:0022857">
    <property type="term" value="F:transmembrane transporter activity"/>
    <property type="evidence" value="ECO:0007669"/>
    <property type="project" value="InterPro"/>
</dbReference>
<feature type="transmembrane region" description="Helical" evidence="8">
    <location>
        <begin position="12"/>
        <end position="36"/>
    </location>
</feature>
<feature type="transmembrane region" description="Helical" evidence="8">
    <location>
        <begin position="356"/>
        <end position="375"/>
    </location>
</feature>
<feature type="transmembrane region" description="Helical" evidence="8">
    <location>
        <begin position="481"/>
        <end position="500"/>
    </location>
</feature>
<protein>
    <submittedName>
        <fullName evidence="10">Putative multidrug resistance protein MdtD</fullName>
    </submittedName>
</protein>
<evidence type="ECO:0000256" key="6">
    <source>
        <dbReference type="ARBA" id="ARBA00023136"/>
    </source>
</evidence>
<reference evidence="10 11" key="1">
    <citation type="submission" date="2019-10" db="EMBL/GenBank/DDBJ databases">
        <title>Streptomyces smaragdinus sp. nov. and Streptomyces fabii sp. nov., isolated from the gut of fungus growing-termite Macrotermes natalensis.</title>
        <authorList>
            <person name="Schwitalla J."/>
            <person name="Benndorf R."/>
            <person name="Martin K."/>
            <person name="De Beer W."/>
            <person name="Kaster A.-K."/>
            <person name="Vollmers J."/>
            <person name="Poulsen M."/>
            <person name="Beemelmanns C."/>
        </authorList>
    </citation>
    <scope>NUCLEOTIDE SEQUENCE [LARGE SCALE GENOMIC DNA]</scope>
    <source>
        <strain evidence="10 11">RB5</strain>
    </source>
</reference>
<evidence type="ECO:0000313" key="11">
    <source>
        <dbReference type="Proteomes" id="UP000466345"/>
    </source>
</evidence>
<dbReference type="Proteomes" id="UP000466345">
    <property type="component" value="Unassembled WGS sequence"/>
</dbReference>